<comment type="caution">
    <text evidence="1">The sequence shown here is derived from an EMBL/GenBank/DDBJ whole genome shotgun (WGS) entry which is preliminary data.</text>
</comment>
<dbReference type="PANTHER" id="PTHR33085">
    <property type="entry name" value="OS12G0113100 PROTEIN-RELATED"/>
    <property type="match status" value="1"/>
</dbReference>
<proteinExistence type="predicted"/>
<evidence type="ECO:0000313" key="1">
    <source>
        <dbReference type="EMBL" id="KAF8686837.1"/>
    </source>
</evidence>
<dbReference type="AlphaFoldDB" id="A0A835B3D3"/>
<organism evidence="1 2">
    <name type="scientific">Digitaria exilis</name>
    <dbReference type="NCBI Taxonomy" id="1010633"/>
    <lineage>
        <taxon>Eukaryota</taxon>
        <taxon>Viridiplantae</taxon>
        <taxon>Streptophyta</taxon>
        <taxon>Embryophyta</taxon>
        <taxon>Tracheophyta</taxon>
        <taxon>Spermatophyta</taxon>
        <taxon>Magnoliopsida</taxon>
        <taxon>Liliopsida</taxon>
        <taxon>Poales</taxon>
        <taxon>Poaceae</taxon>
        <taxon>PACMAD clade</taxon>
        <taxon>Panicoideae</taxon>
        <taxon>Panicodae</taxon>
        <taxon>Paniceae</taxon>
        <taxon>Anthephorinae</taxon>
        <taxon>Digitaria</taxon>
    </lineage>
</organism>
<dbReference type="PANTHER" id="PTHR33085:SF64">
    <property type="entry name" value="OS09G0555900 PROTEIN"/>
    <property type="match status" value="1"/>
</dbReference>
<dbReference type="EMBL" id="JACEFO010002059">
    <property type="protein sequence ID" value="KAF8686837.1"/>
    <property type="molecule type" value="Genomic_DNA"/>
</dbReference>
<name>A0A835B3D3_9POAL</name>
<accession>A0A835B3D3</accession>
<protein>
    <submittedName>
        <fullName evidence="1">Uncharacterized protein</fullName>
    </submittedName>
</protein>
<sequence>MAGDRPLLVVHDKEEGHHLVYDLLLVDGGEEDTMLLVVPRPVARSRPNGACPLPSPAAASTACFHDAVMKAGGYELWERKHRTELRDSHGRPLRTGADPRCGQWPMGRGYKVSRLLGGSHQDTPAMLPLADGTVLRMDTVLFDGFYIFDRLLPDGGHGWRATALPNPPVTLADDETTFISAYYALGTRVWISVSSKMVDKGTYSLDTAEDGGGTWRKEGDWVMPFEGRAIYVPELGKVIGLTTEARLLCACDVNDDGTLPVLVHHVWTDDNPKPRDWPYLTWEHESKTLPIVRHLPCELEGFCISSSSEAKPRDMPSLAYLGKVDLTKLPNGDLHLARRGKMTYMCPPQGRESPYMGFIQPAT</sequence>
<dbReference type="Pfam" id="PF07893">
    <property type="entry name" value="DUF1668"/>
    <property type="match status" value="1"/>
</dbReference>
<dbReference type="InterPro" id="IPR012871">
    <property type="entry name" value="DUF1668_ORYSA"/>
</dbReference>
<dbReference type="Gramene" id="Dexi4A01G0023620.1">
    <property type="protein sequence ID" value="Dexi4A01G0023620.1:cds"/>
    <property type="gene ID" value="Dexi4A01G0023620"/>
</dbReference>
<keyword evidence="2" id="KW-1185">Reference proteome</keyword>
<dbReference type="Proteomes" id="UP000636709">
    <property type="component" value="Unassembled WGS sequence"/>
</dbReference>
<evidence type="ECO:0000313" key="2">
    <source>
        <dbReference type="Proteomes" id="UP000636709"/>
    </source>
</evidence>
<reference evidence="1" key="1">
    <citation type="submission" date="2020-07" db="EMBL/GenBank/DDBJ databases">
        <title>Genome sequence and genetic diversity analysis of an under-domesticated orphan crop, white fonio (Digitaria exilis).</title>
        <authorList>
            <person name="Bennetzen J.L."/>
            <person name="Chen S."/>
            <person name="Ma X."/>
            <person name="Wang X."/>
            <person name="Yssel A.E.J."/>
            <person name="Chaluvadi S.R."/>
            <person name="Johnson M."/>
            <person name="Gangashetty P."/>
            <person name="Hamidou F."/>
            <person name="Sanogo M.D."/>
            <person name="Zwaenepoel A."/>
            <person name="Wallace J."/>
            <person name="Van De Peer Y."/>
            <person name="Van Deynze A."/>
        </authorList>
    </citation>
    <scope>NUCLEOTIDE SEQUENCE</scope>
    <source>
        <tissue evidence="1">Leaves</tissue>
    </source>
</reference>
<gene>
    <name evidence="1" type="ORF">HU200_043338</name>
</gene>
<dbReference type="OrthoDB" id="684300at2759"/>